<gene>
    <name evidence="2" type="ORF">G7Y89_g11863</name>
</gene>
<dbReference type="EMBL" id="JAAMPI010001181">
    <property type="protein sequence ID" value="KAF4626297.1"/>
    <property type="molecule type" value="Genomic_DNA"/>
</dbReference>
<protein>
    <submittedName>
        <fullName evidence="2">Uncharacterized protein</fullName>
    </submittedName>
</protein>
<feature type="compositionally biased region" description="Basic and acidic residues" evidence="1">
    <location>
        <begin position="497"/>
        <end position="509"/>
    </location>
</feature>
<comment type="caution">
    <text evidence="2">The sequence shown here is derived from an EMBL/GenBank/DDBJ whole genome shotgun (WGS) entry which is preliminary data.</text>
</comment>
<dbReference type="AlphaFoldDB" id="A0A8H4RA60"/>
<accession>A0A8H4RA60</accession>
<sequence length="722" mass="81344">MCNYCTHLQRLDGIPAVTLKQIYLLLAKLHRHTYPTTEELWARRYDLTKTLRELLASVYAEAPVPRLKELLEEVEKGMGVLEGKVMPGDGDGGEWRRAERMWRWGWGVGGGEGGEEEIQARDSVSCRIREERERVDAREAGADGRREPEGLTFDEEYTELCATFTAELQTRDKSVGRLEGVESKSDLDPSLQEQEDSLELVLEWMELCNEMVEGELLADSDSESLVSFVGGGLKSRPKLDVEVWATMENFNTTARDSRARRGTLSGNSRVFQHPSANDNDYVYDQANYNFDPDARVARNMVKARSDSSAKQQQPPPSNLIFGLFSKLTSKLSGKKQPLVEDSSKKVRLRRRYKNPNVMMSGGRGQGEEFISPQSRREMPRHYSLEQSRTRGNLEDEGSRSAKHTMDREENVILGLQELKLSKDAPGNLMNSRSSEINLGSLIEQPRLVVLPTDDPFYDHIPRPRRKNSEDSFVPTAPVPIRGHELPRTAATRTILKPSEDIRSPGRDDTATETSELSTTSIVSSRSSPLNLGSLLALPRGGTAAEDRLENQRTQPRHRTPSVDSFVPTAPKPIGRSKPTQATQPRSKPSEATTASSGQGRYETRMGNQYELMGRSYRGEQRRAERRSSASEDPWMQQNALGGREVGSKRRVRAGTGVDIDWRNDREGESDRRRDKRRVSESIVEGNTVSDAVQRRRAERAGRVTYADKYNSLDRQKYWSPGA</sequence>
<feature type="region of interest" description="Disordered" evidence="1">
    <location>
        <begin position="460"/>
        <end position="695"/>
    </location>
</feature>
<feature type="compositionally biased region" description="Polar residues" evidence="1">
    <location>
        <begin position="577"/>
        <end position="598"/>
    </location>
</feature>
<name>A0A8H4RA60_9HELO</name>
<feature type="compositionally biased region" description="Low complexity" evidence="1">
    <location>
        <begin position="511"/>
        <end position="527"/>
    </location>
</feature>
<evidence type="ECO:0000256" key="1">
    <source>
        <dbReference type="SAM" id="MobiDB-lite"/>
    </source>
</evidence>
<organism evidence="2 3">
    <name type="scientific">Cudoniella acicularis</name>
    <dbReference type="NCBI Taxonomy" id="354080"/>
    <lineage>
        <taxon>Eukaryota</taxon>
        <taxon>Fungi</taxon>
        <taxon>Dikarya</taxon>
        <taxon>Ascomycota</taxon>
        <taxon>Pezizomycotina</taxon>
        <taxon>Leotiomycetes</taxon>
        <taxon>Helotiales</taxon>
        <taxon>Tricladiaceae</taxon>
        <taxon>Cudoniella</taxon>
    </lineage>
</organism>
<proteinExistence type="predicted"/>
<feature type="region of interest" description="Disordered" evidence="1">
    <location>
        <begin position="356"/>
        <end position="403"/>
    </location>
</feature>
<reference evidence="2 3" key="1">
    <citation type="submission" date="2020-03" db="EMBL/GenBank/DDBJ databases">
        <title>Draft Genome Sequence of Cudoniella acicularis.</title>
        <authorList>
            <person name="Buettner E."/>
            <person name="Kellner H."/>
        </authorList>
    </citation>
    <scope>NUCLEOTIDE SEQUENCE [LARGE SCALE GENOMIC DNA]</scope>
    <source>
        <strain evidence="2 3">DSM 108380</strain>
    </source>
</reference>
<dbReference type="OrthoDB" id="3562211at2759"/>
<keyword evidence="3" id="KW-1185">Reference proteome</keyword>
<evidence type="ECO:0000313" key="2">
    <source>
        <dbReference type="EMBL" id="KAF4626297.1"/>
    </source>
</evidence>
<feature type="compositionally biased region" description="Basic and acidic residues" evidence="1">
    <location>
        <begin position="460"/>
        <end position="469"/>
    </location>
</feature>
<feature type="compositionally biased region" description="Basic and acidic residues" evidence="1">
    <location>
        <begin position="616"/>
        <end position="629"/>
    </location>
</feature>
<feature type="compositionally biased region" description="Basic and acidic residues" evidence="1">
    <location>
        <begin position="659"/>
        <end position="672"/>
    </location>
</feature>
<feature type="compositionally biased region" description="Basic and acidic residues" evidence="1">
    <location>
        <begin position="374"/>
        <end position="403"/>
    </location>
</feature>
<dbReference type="Proteomes" id="UP000566819">
    <property type="component" value="Unassembled WGS sequence"/>
</dbReference>
<evidence type="ECO:0000313" key="3">
    <source>
        <dbReference type="Proteomes" id="UP000566819"/>
    </source>
</evidence>